<keyword evidence="3" id="KW-0732">Signal</keyword>
<gene>
    <name evidence="7" type="ORF">GCM10009411_05720</name>
</gene>
<evidence type="ECO:0000313" key="8">
    <source>
        <dbReference type="Proteomes" id="UP000619118"/>
    </source>
</evidence>
<dbReference type="PROSITE" id="PS50887">
    <property type="entry name" value="GGDEF"/>
    <property type="match status" value="1"/>
</dbReference>
<evidence type="ECO:0000313" key="7">
    <source>
        <dbReference type="EMBL" id="GGQ07542.1"/>
    </source>
</evidence>
<evidence type="ECO:0000259" key="6">
    <source>
        <dbReference type="PROSITE" id="PS50887"/>
    </source>
</evidence>
<dbReference type="InterPro" id="IPR052155">
    <property type="entry name" value="Biofilm_reg_signaling"/>
</dbReference>
<dbReference type="InterPro" id="IPR000700">
    <property type="entry name" value="PAS-assoc_C"/>
</dbReference>
<evidence type="ECO:0000259" key="5">
    <source>
        <dbReference type="PROSITE" id="PS50883"/>
    </source>
</evidence>
<dbReference type="Proteomes" id="UP000619118">
    <property type="component" value="Unassembled WGS sequence"/>
</dbReference>
<feature type="domain" description="EAL" evidence="5">
    <location>
        <begin position="651"/>
        <end position="910"/>
    </location>
</feature>
<dbReference type="RefSeq" id="WP_160052536.1">
    <property type="nucleotide sequence ID" value="NZ_BMQX01000002.1"/>
</dbReference>
<keyword evidence="2" id="KW-1133">Transmembrane helix</keyword>
<proteinExistence type="predicted"/>
<dbReference type="InterPro" id="IPR000014">
    <property type="entry name" value="PAS"/>
</dbReference>
<organism evidence="7 8">
    <name type="scientific">Shewanella litoralis</name>
    <dbReference type="NCBI Taxonomy" id="2282700"/>
    <lineage>
        <taxon>Bacteria</taxon>
        <taxon>Pseudomonadati</taxon>
        <taxon>Pseudomonadota</taxon>
        <taxon>Gammaproteobacteria</taxon>
        <taxon>Alteromonadales</taxon>
        <taxon>Shewanellaceae</taxon>
        <taxon>Shewanella</taxon>
    </lineage>
</organism>
<dbReference type="InterPro" id="IPR029787">
    <property type="entry name" value="Nucleotide_cyclase"/>
</dbReference>
<dbReference type="CDD" id="cd01007">
    <property type="entry name" value="PBP2_BvgS_HisK_like"/>
    <property type="match status" value="1"/>
</dbReference>
<dbReference type="InterPro" id="IPR001633">
    <property type="entry name" value="EAL_dom"/>
</dbReference>
<dbReference type="InterPro" id="IPR000160">
    <property type="entry name" value="GGDEF_dom"/>
</dbReference>
<dbReference type="EMBL" id="BMQX01000002">
    <property type="protein sequence ID" value="GGQ07542.1"/>
    <property type="molecule type" value="Genomic_DNA"/>
</dbReference>
<dbReference type="Gene3D" id="3.40.190.10">
    <property type="entry name" value="Periplasmic binding protein-like II"/>
    <property type="match status" value="2"/>
</dbReference>
<dbReference type="Pfam" id="PF00497">
    <property type="entry name" value="SBP_bac_3"/>
    <property type="match status" value="1"/>
</dbReference>
<reference evidence="8" key="1">
    <citation type="journal article" date="2019" name="Int. J. Syst. Evol. Microbiol.">
        <title>The Global Catalogue of Microorganisms (GCM) 10K type strain sequencing project: providing services to taxonomists for standard genome sequencing and annotation.</title>
        <authorList>
            <consortium name="The Broad Institute Genomics Platform"/>
            <consortium name="The Broad Institute Genome Sequencing Center for Infectious Disease"/>
            <person name="Wu L."/>
            <person name="Ma J."/>
        </authorList>
    </citation>
    <scope>NUCLEOTIDE SEQUENCE [LARGE SCALE GENOMIC DNA]</scope>
    <source>
        <strain evidence="8">JCM 32306</strain>
    </source>
</reference>
<dbReference type="NCBIfam" id="TIGR00254">
    <property type="entry name" value="GGDEF"/>
    <property type="match status" value="1"/>
</dbReference>
<protein>
    <recommendedName>
        <fullName evidence="9">EAL domain-containing protein</fullName>
    </recommendedName>
</protein>
<dbReference type="PROSITE" id="PS50883">
    <property type="entry name" value="EAL"/>
    <property type="match status" value="1"/>
</dbReference>
<dbReference type="Pfam" id="PF00990">
    <property type="entry name" value="GGDEF"/>
    <property type="match status" value="1"/>
</dbReference>
<dbReference type="SMART" id="SM00267">
    <property type="entry name" value="GGDEF"/>
    <property type="match status" value="1"/>
</dbReference>
<dbReference type="SUPFAM" id="SSF55073">
    <property type="entry name" value="Nucleotide cyclase"/>
    <property type="match status" value="1"/>
</dbReference>
<dbReference type="InterPro" id="IPR013656">
    <property type="entry name" value="PAS_4"/>
</dbReference>
<dbReference type="CDD" id="cd01949">
    <property type="entry name" value="GGDEF"/>
    <property type="match status" value="1"/>
</dbReference>
<dbReference type="Pfam" id="PF00563">
    <property type="entry name" value="EAL"/>
    <property type="match status" value="1"/>
</dbReference>
<accession>A0ABQ2R349</accession>
<dbReference type="PROSITE" id="PS50113">
    <property type="entry name" value="PAC"/>
    <property type="match status" value="1"/>
</dbReference>
<dbReference type="PANTHER" id="PTHR44757">
    <property type="entry name" value="DIGUANYLATE CYCLASE DGCP"/>
    <property type="match status" value="1"/>
</dbReference>
<dbReference type="SUPFAM" id="SSF141868">
    <property type="entry name" value="EAL domain-like"/>
    <property type="match status" value="1"/>
</dbReference>
<feature type="signal peptide" evidence="3">
    <location>
        <begin position="1"/>
        <end position="28"/>
    </location>
</feature>
<feature type="transmembrane region" description="Helical" evidence="2">
    <location>
        <begin position="289"/>
        <end position="308"/>
    </location>
</feature>
<evidence type="ECO:0000256" key="1">
    <source>
        <dbReference type="SAM" id="Coils"/>
    </source>
</evidence>
<evidence type="ECO:0000256" key="2">
    <source>
        <dbReference type="SAM" id="Phobius"/>
    </source>
</evidence>
<dbReference type="SUPFAM" id="SSF55785">
    <property type="entry name" value="PYP-like sensor domain (PAS domain)"/>
    <property type="match status" value="1"/>
</dbReference>
<dbReference type="CDD" id="cd01948">
    <property type="entry name" value="EAL"/>
    <property type="match status" value="1"/>
</dbReference>
<dbReference type="Gene3D" id="3.20.20.450">
    <property type="entry name" value="EAL domain"/>
    <property type="match status" value="1"/>
</dbReference>
<sequence length="915" mass="103121">MLNKTRNIFITVVLVLLCLLCIFRLVSADTNAPTIHEPENSAIDLLTAQELQWIAEHKPITVGVDGYFPPYSFLDEHGQPVGMAVDTLTLIGKKLGITFVIDDEYRWPNIVTNFHKHNIDMVLTMVKTPSREDQFAFTTPIVFKSLVIITKKSKFSINNRGDIAGKTVALVKGYQYSDKVGTEFPSVTPYYVDTMREALEAVQAGHADAAISFLAAANYFQLKYSFADLKVATFYEKNNANESIAVRNDYPLLTSIMQKGIDSLTATEIKAINEQWGANISLPKDYQGLFELAVVAGILILLLSILVLQSKLNNRALLLANRETEQANTELNRLKDNLQQLVLDRTFQLTNSENRYRGLVESLEDEYIFYQHDREGYIYYVSPSVTHILGHTISGFGDYYDKFLTDNPKNKAISGYIKRILAGEHLPPFDMEVFDVDGNPHSFEVLERPMYDASGQCIGCEGIAHDITARKKQQDELYQLSHFDELTGLVNRYYFKLLLEDEIEQCQKSSQPLALLFLDLTRFKVINDNFGHSAGDFILQQAAERIIKGLKGHYVVSRFGGDKFCISLPNTSAASANIIALELIDTFKHHFEFLEQTIILGCRVGISTFPEDGRDAEAILSQADSALYEAKKTPFCVAFCNREQAIYNKKRLLLEQSLRQALQVSTLQHSQLFMVYQPLMELTGYRLSGFEALIRWEHPDLGVISPAEFIPVAEDTGLIFELSRWVLSTVCEQLVIWNNKGFDFKRVSVNLSALDLMNILLAEELLAIIDECGAQPSWFKFEITETALMAIPEQSIDILQQLRSADVHVAIDDFGTGYSSLAYLKSLPATTLKIDQSFIRNLMDSAEDQAVVKAVISMAHSLGKIVTAEGVELQEQVDYLLEHGCDIAQGYFFYRPLSAHEVGIRFIETDKQPLR</sequence>
<keyword evidence="8" id="KW-1185">Reference proteome</keyword>
<evidence type="ECO:0000259" key="4">
    <source>
        <dbReference type="PROSITE" id="PS50113"/>
    </source>
</evidence>
<dbReference type="Gene3D" id="3.30.450.20">
    <property type="entry name" value="PAS domain"/>
    <property type="match status" value="1"/>
</dbReference>
<feature type="domain" description="GGDEF" evidence="6">
    <location>
        <begin position="511"/>
        <end position="650"/>
    </location>
</feature>
<dbReference type="InterPro" id="IPR001638">
    <property type="entry name" value="Solute-binding_3/MltF_N"/>
</dbReference>
<dbReference type="InterPro" id="IPR035919">
    <property type="entry name" value="EAL_sf"/>
</dbReference>
<name>A0ABQ2R349_9GAMM</name>
<dbReference type="SUPFAM" id="SSF53850">
    <property type="entry name" value="Periplasmic binding protein-like II"/>
    <property type="match status" value="1"/>
</dbReference>
<dbReference type="InterPro" id="IPR043128">
    <property type="entry name" value="Rev_trsase/Diguanyl_cyclase"/>
</dbReference>
<keyword evidence="2" id="KW-0472">Membrane</keyword>
<dbReference type="SMART" id="SM00052">
    <property type="entry name" value="EAL"/>
    <property type="match status" value="1"/>
</dbReference>
<feature type="chain" id="PRO_5045866275" description="EAL domain-containing protein" evidence="3">
    <location>
        <begin position="29"/>
        <end position="915"/>
    </location>
</feature>
<keyword evidence="2" id="KW-0812">Transmembrane</keyword>
<feature type="coiled-coil region" evidence="1">
    <location>
        <begin position="317"/>
        <end position="344"/>
    </location>
</feature>
<evidence type="ECO:0008006" key="9">
    <source>
        <dbReference type="Google" id="ProtNLM"/>
    </source>
</evidence>
<dbReference type="Gene3D" id="3.30.70.270">
    <property type="match status" value="1"/>
</dbReference>
<comment type="caution">
    <text evidence="7">The sequence shown here is derived from an EMBL/GenBank/DDBJ whole genome shotgun (WGS) entry which is preliminary data.</text>
</comment>
<dbReference type="PANTHER" id="PTHR44757:SF2">
    <property type="entry name" value="BIOFILM ARCHITECTURE MAINTENANCE PROTEIN MBAA"/>
    <property type="match status" value="1"/>
</dbReference>
<dbReference type="InterPro" id="IPR035965">
    <property type="entry name" value="PAS-like_dom_sf"/>
</dbReference>
<dbReference type="Pfam" id="PF08448">
    <property type="entry name" value="PAS_4"/>
    <property type="match status" value="1"/>
</dbReference>
<feature type="domain" description="PAC" evidence="4">
    <location>
        <begin position="427"/>
        <end position="479"/>
    </location>
</feature>
<evidence type="ECO:0000256" key="3">
    <source>
        <dbReference type="SAM" id="SignalP"/>
    </source>
</evidence>
<keyword evidence="1" id="KW-0175">Coiled coil</keyword>
<dbReference type="NCBIfam" id="TIGR00229">
    <property type="entry name" value="sensory_box"/>
    <property type="match status" value="1"/>
</dbReference>
<dbReference type="SMART" id="SM00062">
    <property type="entry name" value="PBPb"/>
    <property type="match status" value="1"/>
</dbReference>